<proteinExistence type="inferred from homology"/>
<feature type="compositionally biased region" description="Polar residues" evidence="5">
    <location>
        <begin position="44"/>
        <end position="54"/>
    </location>
</feature>
<feature type="compositionally biased region" description="Basic and acidic residues" evidence="5">
    <location>
        <begin position="57"/>
        <end position="69"/>
    </location>
</feature>
<keyword evidence="4" id="KW-0597">Phosphoprotein</keyword>
<protein>
    <recommendedName>
        <fullName evidence="8">Myeloid leukemia factor</fullName>
    </recommendedName>
</protein>
<organism evidence="6 7">
    <name type="scientific">Escallonia herrerae</name>
    <dbReference type="NCBI Taxonomy" id="1293975"/>
    <lineage>
        <taxon>Eukaryota</taxon>
        <taxon>Viridiplantae</taxon>
        <taxon>Streptophyta</taxon>
        <taxon>Embryophyta</taxon>
        <taxon>Tracheophyta</taxon>
        <taxon>Spermatophyta</taxon>
        <taxon>Magnoliopsida</taxon>
        <taxon>eudicotyledons</taxon>
        <taxon>Gunneridae</taxon>
        <taxon>Pentapetalae</taxon>
        <taxon>asterids</taxon>
        <taxon>campanulids</taxon>
        <taxon>Escalloniales</taxon>
        <taxon>Escalloniaceae</taxon>
        <taxon>Escallonia</taxon>
    </lineage>
</organism>
<feature type="region of interest" description="Disordered" evidence="5">
    <location>
        <begin position="155"/>
        <end position="178"/>
    </location>
</feature>
<dbReference type="InterPro" id="IPR019376">
    <property type="entry name" value="Myeloid_leukemia_factor"/>
</dbReference>
<evidence type="ECO:0000256" key="1">
    <source>
        <dbReference type="ARBA" id="ARBA00004496"/>
    </source>
</evidence>
<comment type="caution">
    <text evidence="6">The sequence shown here is derived from an EMBL/GenBank/DDBJ whole genome shotgun (WGS) entry which is preliminary data.</text>
</comment>
<evidence type="ECO:0000256" key="4">
    <source>
        <dbReference type="ARBA" id="ARBA00022553"/>
    </source>
</evidence>
<evidence type="ECO:0000256" key="2">
    <source>
        <dbReference type="ARBA" id="ARBA00008332"/>
    </source>
</evidence>
<keyword evidence="3" id="KW-0963">Cytoplasm</keyword>
<evidence type="ECO:0000256" key="5">
    <source>
        <dbReference type="SAM" id="MobiDB-lite"/>
    </source>
</evidence>
<evidence type="ECO:0000256" key="3">
    <source>
        <dbReference type="ARBA" id="ARBA00022490"/>
    </source>
</evidence>
<evidence type="ECO:0000313" key="6">
    <source>
        <dbReference type="EMBL" id="KAK3021180.1"/>
    </source>
</evidence>
<keyword evidence="7" id="KW-1185">Reference proteome</keyword>
<sequence>MERLRENGGLSDSFGSQRSMMSSLFGGRDAFDDPFFSRPFGSIFGSSMTNSSSPFDDPPRASRTDRPVIEELDTDDEGEVEEEEGHGTGAKNRKSTQSNNDPVVEHPEDQPNEVTSKNVQHRSDQNKVLRTQPHTFSFRKVTYGGMNGTYFTATTSRKAGGDGGVIEESKQADRTTGQAAHRISRGIHDKGHSVTRKLNSDGKVDTIQTLHNLNEDELGGFEQDWEGNIKSQLSSRNEGFGSFENPESGGDAGAGDSGRNRLAAPWSSAFPIADTFGRAGRMRRADDAPTYST</sequence>
<reference evidence="6" key="1">
    <citation type="submission" date="2022-12" db="EMBL/GenBank/DDBJ databases">
        <title>Draft genome assemblies for two species of Escallonia (Escalloniales).</title>
        <authorList>
            <person name="Chanderbali A."/>
            <person name="Dervinis C."/>
            <person name="Anghel I."/>
            <person name="Soltis D."/>
            <person name="Soltis P."/>
            <person name="Zapata F."/>
        </authorList>
    </citation>
    <scope>NUCLEOTIDE SEQUENCE</scope>
    <source>
        <strain evidence="6">UCBG64.0493</strain>
        <tissue evidence="6">Leaf</tissue>
    </source>
</reference>
<dbReference type="EMBL" id="JAVXUP010000774">
    <property type="protein sequence ID" value="KAK3021180.1"/>
    <property type="molecule type" value="Genomic_DNA"/>
</dbReference>
<comment type="similarity">
    <text evidence="2">Belongs to the MLF family.</text>
</comment>
<dbReference type="AlphaFoldDB" id="A0AA89AZA0"/>
<evidence type="ECO:0000313" key="7">
    <source>
        <dbReference type="Proteomes" id="UP001188597"/>
    </source>
</evidence>
<feature type="region of interest" description="Disordered" evidence="5">
    <location>
        <begin position="1"/>
        <end position="131"/>
    </location>
</feature>
<dbReference type="Pfam" id="PF10248">
    <property type="entry name" value="Mlf1IP"/>
    <property type="match status" value="1"/>
</dbReference>
<dbReference type="GO" id="GO:0005737">
    <property type="term" value="C:cytoplasm"/>
    <property type="evidence" value="ECO:0007669"/>
    <property type="project" value="UniProtKB-SubCell"/>
</dbReference>
<evidence type="ECO:0008006" key="8">
    <source>
        <dbReference type="Google" id="ProtNLM"/>
    </source>
</evidence>
<feature type="compositionally biased region" description="Acidic residues" evidence="5">
    <location>
        <begin position="70"/>
        <end position="84"/>
    </location>
</feature>
<accession>A0AA89AZA0</accession>
<dbReference type="Proteomes" id="UP001188597">
    <property type="component" value="Unassembled WGS sequence"/>
</dbReference>
<dbReference type="PANTHER" id="PTHR13105">
    <property type="entry name" value="MYELOID LEUKEMIA FACTOR"/>
    <property type="match status" value="1"/>
</dbReference>
<name>A0AA89AZA0_9ASTE</name>
<comment type="subcellular location">
    <subcellularLocation>
        <location evidence="1">Cytoplasm</location>
    </subcellularLocation>
</comment>
<feature type="compositionally biased region" description="Polar residues" evidence="5">
    <location>
        <begin position="13"/>
        <end position="22"/>
    </location>
</feature>
<feature type="non-terminal residue" evidence="6">
    <location>
        <position position="293"/>
    </location>
</feature>
<feature type="region of interest" description="Disordered" evidence="5">
    <location>
        <begin position="230"/>
        <end position="293"/>
    </location>
</feature>
<gene>
    <name evidence="6" type="ORF">RJ639_045558</name>
</gene>